<evidence type="ECO:0000313" key="2">
    <source>
        <dbReference type="Proteomes" id="UP000185210"/>
    </source>
</evidence>
<gene>
    <name evidence="1" type="ORF">SAMEA2070301_01845</name>
</gene>
<accession>A0AB38CWZ5</accession>
<evidence type="ECO:0000313" key="1">
    <source>
        <dbReference type="EMBL" id="SIA67293.1"/>
    </source>
</evidence>
<proteinExistence type="predicted"/>
<sequence length="116" mass="12946">MSVAPPLWRHAGSGCSRKPEGGIVRERRVRAAHAILDLCGISMSPGKVSKLVSRYEQQVAGSVWTFADFFCNAVQLSEVQKQRALSDPDVVSRLDRRADPVGWRASINVDRQRGWR</sequence>
<dbReference type="EMBL" id="FSHM01000002">
    <property type="protein sequence ID" value="SIA67293.1"/>
    <property type="molecule type" value="Genomic_DNA"/>
</dbReference>
<name>A0AB38CWZ5_9MYCO</name>
<protein>
    <submittedName>
        <fullName evidence="1">Uncharacterized protein</fullName>
    </submittedName>
</protein>
<comment type="caution">
    <text evidence="1">The sequence shown here is derived from an EMBL/GenBank/DDBJ whole genome shotgun (WGS) entry which is preliminary data.</text>
</comment>
<organism evidence="1 2">
    <name type="scientific">Mycobacteroides abscessus subsp. abscessus</name>
    <dbReference type="NCBI Taxonomy" id="1185650"/>
    <lineage>
        <taxon>Bacteria</taxon>
        <taxon>Bacillati</taxon>
        <taxon>Actinomycetota</taxon>
        <taxon>Actinomycetes</taxon>
        <taxon>Mycobacteriales</taxon>
        <taxon>Mycobacteriaceae</taxon>
        <taxon>Mycobacteroides</taxon>
        <taxon>Mycobacteroides abscessus</taxon>
    </lineage>
</organism>
<reference evidence="1 2" key="1">
    <citation type="submission" date="2016-11" db="EMBL/GenBank/DDBJ databases">
        <authorList>
            <consortium name="Pathogen Informatics"/>
        </authorList>
    </citation>
    <scope>NUCLEOTIDE SEQUENCE [LARGE SCALE GENOMIC DNA]</scope>
    <source>
        <strain evidence="1 2">104</strain>
    </source>
</reference>
<dbReference type="AlphaFoldDB" id="A0AB38CWZ5"/>
<dbReference type="Proteomes" id="UP000185210">
    <property type="component" value="Unassembled WGS sequence"/>
</dbReference>